<organism evidence="1 2">
    <name type="scientific">Nocardiopsis tropica</name>
    <dbReference type="NCBI Taxonomy" id="109330"/>
    <lineage>
        <taxon>Bacteria</taxon>
        <taxon>Bacillati</taxon>
        <taxon>Actinomycetota</taxon>
        <taxon>Actinomycetes</taxon>
        <taxon>Streptosporangiales</taxon>
        <taxon>Nocardiopsidaceae</taxon>
        <taxon>Nocardiopsis</taxon>
    </lineage>
</organism>
<accession>A0ABU7KHY7</accession>
<dbReference type="Proteomes" id="UP001348641">
    <property type="component" value="Unassembled WGS sequence"/>
</dbReference>
<gene>
    <name evidence="1" type="ORF">Q8A49_00105</name>
</gene>
<evidence type="ECO:0000313" key="1">
    <source>
        <dbReference type="EMBL" id="MEE2048898.1"/>
    </source>
</evidence>
<comment type="caution">
    <text evidence="1">The sequence shown here is derived from an EMBL/GenBank/DDBJ whole genome shotgun (WGS) entry which is preliminary data.</text>
</comment>
<proteinExistence type="predicted"/>
<reference evidence="1 2" key="1">
    <citation type="submission" date="2023-07" db="EMBL/GenBank/DDBJ databases">
        <authorList>
            <person name="Girao M."/>
            <person name="Carvalho M.F."/>
        </authorList>
    </citation>
    <scope>NUCLEOTIDE SEQUENCE [LARGE SCALE GENOMIC DNA]</scope>
    <source>
        <strain evidence="1 2">66/93</strain>
    </source>
</reference>
<name>A0ABU7KHY7_9ACTN</name>
<protein>
    <submittedName>
        <fullName evidence="1">Uncharacterized protein</fullName>
    </submittedName>
</protein>
<dbReference type="RefSeq" id="WP_330156210.1">
    <property type="nucleotide sequence ID" value="NZ_JAUUCC010000001.1"/>
</dbReference>
<evidence type="ECO:0000313" key="2">
    <source>
        <dbReference type="Proteomes" id="UP001348641"/>
    </source>
</evidence>
<dbReference type="EMBL" id="JAUUCC010000001">
    <property type="protein sequence ID" value="MEE2048898.1"/>
    <property type="molecule type" value="Genomic_DNA"/>
</dbReference>
<sequence length="62" mass="6620">MLSGVADIRVPLSQWEAGEQGAIAADASRAPVARRQARTGARHLRDGRVFRTSIVSGCSWNG</sequence>